<evidence type="ECO:0000313" key="4">
    <source>
        <dbReference type="Proteomes" id="UP001054837"/>
    </source>
</evidence>
<comment type="caution">
    <text evidence="3">The sequence shown here is derived from an EMBL/GenBank/DDBJ whole genome shotgun (WGS) entry which is preliminary data.</text>
</comment>
<evidence type="ECO:0008006" key="5">
    <source>
        <dbReference type="Google" id="ProtNLM"/>
    </source>
</evidence>
<feature type="region of interest" description="Disordered" evidence="1">
    <location>
        <begin position="58"/>
        <end position="80"/>
    </location>
</feature>
<reference evidence="3 4" key="1">
    <citation type="submission" date="2021-06" db="EMBL/GenBank/DDBJ databases">
        <title>Caerostris darwini draft genome.</title>
        <authorList>
            <person name="Kono N."/>
            <person name="Arakawa K."/>
        </authorList>
    </citation>
    <scope>NUCLEOTIDE SEQUENCE [LARGE SCALE GENOMIC DNA]</scope>
</reference>
<protein>
    <recommendedName>
        <fullName evidence="5">CASP-like protein</fullName>
    </recommendedName>
</protein>
<accession>A0AAV4SDU9</accession>
<evidence type="ECO:0000256" key="1">
    <source>
        <dbReference type="SAM" id="MobiDB-lite"/>
    </source>
</evidence>
<evidence type="ECO:0000313" key="3">
    <source>
        <dbReference type="EMBL" id="GIY32633.1"/>
    </source>
</evidence>
<organism evidence="3 4">
    <name type="scientific">Caerostris darwini</name>
    <dbReference type="NCBI Taxonomy" id="1538125"/>
    <lineage>
        <taxon>Eukaryota</taxon>
        <taxon>Metazoa</taxon>
        <taxon>Ecdysozoa</taxon>
        <taxon>Arthropoda</taxon>
        <taxon>Chelicerata</taxon>
        <taxon>Arachnida</taxon>
        <taxon>Araneae</taxon>
        <taxon>Araneomorphae</taxon>
        <taxon>Entelegynae</taxon>
        <taxon>Araneoidea</taxon>
        <taxon>Araneidae</taxon>
        <taxon>Caerostris</taxon>
    </lineage>
</organism>
<dbReference type="Proteomes" id="UP001054837">
    <property type="component" value="Unassembled WGS sequence"/>
</dbReference>
<feature type="transmembrane region" description="Helical" evidence="2">
    <location>
        <begin position="90"/>
        <end position="113"/>
    </location>
</feature>
<proteinExistence type="predicted"/>
<name>A0AAV4SDU9_9ARAC</name>
<keyword evidence="4" id="KW-1185">Reference proteome</keyword>
<feature type="compositionally biased region" description="Polar residues" evidence="1">
    <location>
        <begin position="63"/>
        <end position="75"/>
    </location>
</feature>
<keyword evidence="2" id="KW-1133">Transmembrane helix</keyword>
<gene>
    <name evidence="3" type="ORF">CDAR_287331</name>
</gene>
<keyword evidence="2" id="KW-0472">Membrane</keyword>
<dbReference type="AlphaFoldDB" id="A0AAV4SDU9"/>
<sequence>MRNLKKFKFLRKSTVQFNISSSSQKCSSCRKGIRADLSHSHFSNSVLRQRGPAFLFREEPQMELNSSSETPATTERTTENKDLRRRLMELAFAVSITALTLGIARPPFLFAAYRTPSVADGGSFYQSFTPFGIIRSSSSKNTPLAGAYLRV</sequence>
<keyword evidence="2" id="KW-0812">Transmembrane</keyword>
<dbReference type="EMBL" id="BPLQ01007827">
    <property type="protein sequence ID" value="GIY32633.1"/>
    <property type="molecule type" value="Genomic_DNA"/>
</dbReference>
<evidence type="ECO:0000256" key="2">
    <source>
        <dbReference type="SAM" id="Phobius"/>
    </source>
</evidence>